<evidence type="ECO:0000256" key="1">
    <source>
        <dbReference type="SAM" id="MobiDB-lite"/>
    </source>
</evidence>
<dbReference type="EMBL" id="JAEVHI010000004">
    <property type="protein sequence ID" value="KAG5293494.1"/>
    <property type="molecule type" value="Genomic_DNA"/>
</dbReference>
<proteinExistence type="predicted"/>
<sequence>MVILVAWPSGTPMEAPSLFGRISCYSLGDGKLHQGHSGRYHRPGSGSKGHGALHPQFHGTFCKCS</sequence>
<organism evidence="2 3">
    <name type="scientific">Ajellomyces capsulatus</name>
    <name type="common">Darling's disease fungus</name>
    <name type="synonym">Histoplasma capsulatum</name>
    <dbReference type="NCBI Taxonomy" id="5037"/>
    <lineage>
        <taxon>Eukaryota</taxon>
        <taxon>Fungi</taxon>
        <taxon>Dikarya</taxon>
        <taxon>Ascomycota</taxon>
        <taxon>Pezizomycotina</taxon>
        <taxon>Eurotiomycetes</taxon>
        <taxon>Eurotiomycetidae</taxon>
        <taxon>Onygenales</taxon>
        <taxon>Ajellomycetaceae</taxon>
        <taxon>Histoplasma</taxon>
    </lineage>
</organism>
<evidence type="ECO:0000313" key="2">
    <source>
        <dbReference type="EMBL" id="KAG5293494.1"/>
    </source>
</evidence>
<evidence type="ECO:0000313" key="3">
    <source>
        <dbReference type="Proteomes" id="UP000670092"/>
    </source>
</evidence>
<protein>
    <submittedName>
        <fullName evidence="2">Uncharacterized protein</fullName>
    </submittedName>
</protein>
<dbReference type="Proteomes" id="UP000670092">
    <property type="component" value="Unassembled WGS sequence"/>
</dbReference>
<feature type="region of interest" description="Disordered" evidence="1">
    <location>
        <begin position="33"/>
        <end position="52"/>
    </location>
</feature>
<gene>
    <name evidence="2" type="ORF">I7I52_04823</name>
</gene>
<comment type="caution">
    <text evidence="2">The sequence shown here is derived from an EMBL/GenBank/DDBJ whole genome shotgun (WGS) entry which is preliminary data.</text>
</comment>
<feature type="compositionally biased region" description="Basic residues" evidence="1">
    <location>
        <begin position="33"/>
        <end position="42"/>
    </location>
</feature>
<dbReference type="VEuPathDB" id="FungiDB:I7I52_04823"/>
<name>A0A8H8CXL9_AJECA</name>
<dbReference type="AlphaFoldDB" id="A0A8H8CXL9"/>
<reference evidence="2 3" key="1">
    <citation type="submission" date="2021-01" db="EMBL/GenBank/DDBJ databases">
        <title>Chromosome-level genome assembly of a human fungal pathogen reveals clustering of transcriptionally co-regulated genes.</title>
        <authorList>
            <person name="Voorhies M."/>
            <person name="Cohen S."/>
            <person name="Shea T.P."/>
            <person name="Petrus S."/>
            <person name="Munoz J.F."/>
            <person name="Poplawski S."/>
            <person name="Goldman W.E."/>
            <person name="Michael T."/>
            <person name="Cuomo C.A."/>
            <person name="Sil A."/>
            <person name="Beyhan S."/>
        </authorList>
    </citation>
    <scope>NUCLEOTIDE SEQUENCE [LARGE SCALE GENOMIC DNA]</scope>
    <source>
        <strain evidence="2 3">G184AR</strain>
    </source>
</reference>
<accession>A0A8H8CXL9</accession>